<dbReference type="Pfam" id="PF18476">
    <property type="entry name" value="PIN_8"/>
    <property type="match status" value="1"/>
</dbReference>
<evidence type="ECO:0000313" key="3">
    <source>
        <dbReference type="Proteomes" id="UP001155034"/>
    </source>
</evidence>
<gene>
    <name evidence="2" type="ORF">GGP82_002923</name>
</gene>
<proteinExistence type="predicted"/>
<reference evidence="2" key="1">
    <citation type="submission" date="2022-08" db="EMBL/GenBank/DDBJ databases">
        <title>Genomic Encyclopedia of Type Strains, Phase V (KMG-V): Genome sequencing to study the core and pangenomes of soil and plant-associated prokaryotes.</title>
        <authorList>
            <person name="Whitman W."/>
        </authorList>
    </citation>
    <scope>NUCLEOTIDE SEQUENCE</scope>
    <source>
        <strain evidence="2">SP2016B</strain>
    </source>
</reference>
<dbReference type="RefSeq" id="WP_259084020.1">
    <property type="nucleotide sequence ID" value="NZ_JANTYZ010000011.1"/>
</dbReference>
<dbReference type="AlphaFoldDB" id="A0A9X2ZMA3"/>
<organism evidence="2 3">
    <name type="scientific">Salinibacter ruber</name>
    <dbReference type="NCBI Taxonomy" id="146919"/>
    <lineage>
        <taxon>Bacteria</taxon>
        <taxon>Pseudomonadati</taxon>
        <taxon>Rhodothermota</taxon>
        <taxon>Rhodothermia</taxon>
        <taxon>Rhodothermales</taxon>
        <taxon>Salinibacteraceae</taxon>
        <taxon>Salinibacter</taxon>
    </lineage>
</organism>
<name>A0A9X2ZMA3_9BACT</name>
<dbReference type="InterPro" id="IPR041578">
    <property type="entry name" value="PIN_8"/>
</dbReference>
<feature type="domain" description="PIN like" evidence="1">
    <location>
        <begin position="25"/>
        <end position="87"/>
    </location>
</feature>
<dbReference type="EMBL" id="JANTYZ010000011">
    <property type="protein sequence ID" value="MCS3866350.1"/>
    <property type="molecule type" value="Genomic_DNA"/>
</dbReference>
<evidence type="ECO:0000313" key="2">
    <source>
        <dbReference type="EMBL" id="MCS3866350.1"/>
    </source>
</evidence>
<comment type="caution">
    <text evidence="2">The sequence shown here is derived from an EMBL/GenBank/DDBJ whole genome shotgun (WGS) entry which is preliminary data.</text>
</comment>
<protein>
    <recommendedName>
        <fullName evidence="1">PIN like domain-containing protein</fullName>
    </recommendedName>
</protein>
<evidence type="ECO:0000259" key="1">
    <source>
        <dbReference type="Pfam" id="PF18476"/>
    </source>
</evidence>
<accession>A0A9X2ZMA3</accession>
<dbReference type="Proteomes" id="UP001155034">
    <property type="component" value="Unassembled WGS sequence"/>
</dbReference>
<sequence>MREQFPWFFDPTEEELQRLWNEATFSFDANVLLNLYRVDRETTQDYFKIFHELDDRIFLPHEAANQFFQNRRGVIQTEQKSFSEEEKVKERKVFQYLKTELFRDDDVTFINVSPLSFVPHNPKMAGIHFHSLHVPSPTETQPVHHS</sequence>